<dbReference type="PANTHER" id="PTHR11496">
    <property type="entry name" value="ALCOHOL DEHYDROGENASE"/>
    <property type="match status" value="1"/>
</dbReference>
<dbReference type="PANTHER" id="PTHR11496:SF102">
    <property type="entry name" value="ALCOHOL DEHYDROGENASE 4"/>
    <property type="match status" value="1"/>
</dbReference>
<dbReference type="Gene3D" id="3.40.50.1970">
    <property type="match status" value="1"/>
</dbReference>
<protein>
    <submittedName>
        <fullName evidence="6">Uncharacterized protein</fullName>
    </submittedName>
</protein>
<evidence type="ECO:0000313" key="6">
    <source>
        <dbReference type="EMBL" id="APM38903.1"/>
    </source>
</evidence>
<dbReference type="RefSeq" id="WP_073538547.1">
    <property type="nucleotide sequence ID" value="NZ_CP018335.1"/>
</dbReference>
<dbReference type="OrthoDB" id="9804734at2"/>
<evidence type="ECO:0000256" key="2">
    <source>
        <dbReference type="ARBA" id="ARBA00023002"/>
    </source>
</evidence>
<dbReference type="AlphaFoldDB" id="A0A1L5F7E4"/>
<dbReference type="GO" id="GO:0046872">
    <property type="term" value="F:metal ion binding"/>
    <property type="evidence" value="ECO:0007669"/>
    <property type="project" value="InterPro"/>
</dbReference>
<dbReference type="Proteomes" id="UP000184604">
    <property type="component" value="Chromosome"/>
</dbReference>
<dbReference type="InterPro" id="IPR001670">
    <property type="entry name" value="ADH_Fe/GldA"/>
</dbReference>
<comment type="similarity">
    <text evidence="1">Belongs to the iron-containing alcohol dehydrogenase family.</text>
</comment>
<feature type="domain" description="Fe-containing alcohol dehydrogenase-like C-terminal" evidence="5">
    <location>
        <begin position="188"/>
        <end position="380"/>
    </location>
</feature>
<dbReference type="SUPFAM" id="SSF56796">
    <property type="entry name" value="Dehydroquinate synthase-like"/>
    <property type="match status" value="1"/>
</dbReference>
<dbReference type="CDD" id="cd14863">
    <property type="entry name" value="Fe-ADH-like"/>
    <property type="match status" value="1"/>
</dbReference>
<dbReference type="InterPro" id="IPR039697">
    <property type="entry name" value="Alcohol_dehydrogenase_Fe"/>
</dbReference>
<dbReference type="Gene3D" id="1.20.1090.10">
    <property type="entry name" value="Dehydroquinate synthase-like - alpha domain"/>
    <property type="match status" value="1"/>
</dbReference>
<gene>
    <name evidence="6" type="ORF">BS101_09135</name>
</gene>
<dbReference type="InterPro" id="IPR056798">
    <property type="entry name" value="ADH_Fe_C"/>
</dbReference>
<dbReference type="Pfam" id="PF00465">
    <property type="entry name" value="Fe-ADH"/>
    <property type="match status" value="1"/>
</dbReference>
<organism evidence="6 7">
    <name type="scientific">Clostridium kluyveri</name>
    <dbReference type="NCBI Taxonomy" id="1534"/>
    <lineage>
        <taxon>Bacteria</taxon>
        <taxon>Bacillati</taxon>
        <taxon>Bacillota</taxon>
        <taxon>Clostridia</taxon>
        <taxon>Eubacteriales</taxon>
        <taxon>Clostridiaceae</taxon>
        <taxon>Clostridium</taxon>
    </lineage>
</organism>
<keyword evidence="3" id="KW-0520">NAD</keyword>
<keyword evidence="2" id="KW-0560">Oxidoreductase</keyword>
<dbReference type="EMBL" id="CP018335">
    <property type="protein sequence ID" value="APM38903.1"/>
    <property type="molecule type" value="Genomic_DNA"/>
</dbReference>
<dbReference type="InterPro" id="IPR018211">
    <property type="entry name" value="ADH_Fe_CS"/>
</dbReference>
<name>A0A1L5F7E4_CLOKL</name>
<feature type="domain" description="Alcohol dehydrogenase iron-type/glycerol dehydrogenase GldA" evidence="4">
    <location>
        <begin position="8"/>
        <end position="177"/>
    </location>
</feature>
<evidence type="ECO:0000256" key="1">
    <source>
        <dbReference type="ARBA" id="ARBA00007358"/>
    </source>
</evidence>
<accession>A0A1L5F7E4</accession>
<dbReference type="FunFam" id="3.40.50.1970:FF:000003">
    <property type="entry name" value="Alcohol dehydrogenase, iron-containing"/>
    <property type="match status" value="1"/>
</dbReference>
<dbReference type="GO" id="GO:0004022">
    <property type="term" value="F:alcohol dehydrogenase (NAD+) activity"/>
    <property type="evidence" value="ECO:0007669"/>
    <property type="project" value="UniProtKB-ARBA"/>
</dbReference>
<proteinExistence type="inferred from homology"/>
<evidence type="ECO:0000259" key="4">
    <source>
        <dbReference type="Pfam" id="PF00465"/>
    </source>
</evidence>
<sequence length="389" mass="42501">MKINFAAPNNVILENNAVNNIAAVVKQKNAKKILCVFGERIKATGISDMIIDTLKSENVDVITYEGVISEPPKYIVKEIYELGREKHIDVIIAIGGGSTIDAAKAANLMLTNNMNIEDMLLYKKIIKNKGKFFIAVPTTAGTGSEVTGAAVITDEKLKKKLILISNFIVPDLAIIDPILTLKLPKDITVSTGIDVFSHAYEAYTSSNANDMSDTLALRAFKIVVDTLPQLVDDLNNEIFREKMSYASMLAGLALNGAGSGMGHTIAHSIGAKWNIAHGYACALASPESIKNLALYIPHKAEKLLYILNDSTQYESLGEELSEQFMKFNEKVGVPNIEELGIDSSKNLDIINSIADDVINMTALFGGDITQIDKNKIMEQYSLILNRIIF</sequence>
<dbReference type="Pfam" id="PF25137">
    <property type="entry name" value="ADH_Fe_C"/>
    <property type="match status" value="1"/>
</dbReference>
<reference evidence="6 7" key="1">
    <citation type="submission" date="2016-12" db="EMBL/GenBank/DDBJ databases">
        <title>Complete genome sequence of Clostridium kluyveri JZZ isolated from the pit mud of a Chinese flavor liquor-making factory.</title>
        <authorList>
            <person name="Wang Y."/>
        </authorList>
    </citation>
    <scope>NUCLEOTIDE SEQUENCE [LARGE SCALE GENOMIC DNA]</scope>
    <source>
        <strain evidence="6 7">JZZ</strain>
    </source>
</reference>
<dbReference type="PROSITE" id="PS00913">
    <property type="entry name" value="ADH_IRON_1"/>
    <property type="match status" value="1"/>
</dbReference>
<evidence type="ECO:0000256" key="3">
    <source>
        <dbReference type="ARBA" id="ARBA00023027"/>
    </source>
</evidence>
<evidence type="ECO:0000259" key="5">
    <source>
        <dbReference type="Pfam" id="PF25137"/>
    </source>
</evidence>
<evidence type="ECO:0000313" key="7">
    <source>
        <dbReference type="Proteomes" id="UP000184604"/>
    </source>
</evidence>